<evidence type="ECO:0000313" key="2">
    <source>
        <dbReference type="EMBL" id="MBW0575633.1"/>
    </source>
</evidence>
<keyword evidence="3" id="KW-1185">Reference proteome</keyword>
<comment type="caution">
    <text evidence="2">The sequence shown here is derived from an EMBL/GenBank/DDBJ whole genome shotgun (WGS) entry which is preliminary data.</text>
</comment>
<accession>A0A9Q3K6A5</accession>
<dbReference type="AlphaFoldDB" id="A0A9Q3K6A5"/>
<proteinExistence type="predicted"/>
<organism evidence="2 3">
    <name type="scientific">Austropuccinia psidii MF-1</name>
    <dbReference type="NCBI Taxonomy" id="1389203"/>
    <lineage>
        <taxon>Eukaryota</taxon>
        <taxon>Fungi</taxon>
        <taxon>Dikarya</taxon>
        <taxon>Basidiomycota</taxon>
        <taxon>Pucciniomycotina</taxon>
        <taxon>Pucciniomycetes</taxon>
        <taxon>Pucciniales</taxon>
        <taxon>Sphaerophragmiaceae</taxon>
        <taxon>Austropuccinia</taxon>
    </lineage>
</organism>
<protein>
    <submittedName>
        <fullName evidence="2">Uncharacterized protein</fullName>
    </submittedName>
</protein>
<name>A0A9Q3K6A5_9BASI</name>
<gene>
    <name evidence="2" type="ORF">O181_115348</name>
</gene>
<evidence type="ECO:0000313" key="3">
    <source>
        <dbReference type="Proteomes" id="UP000765509"/>
    </source>
</evidence>
<sequence length="84" mass="9123">MEGAAPSRRGGMKSRRSRSFSGPLGGSPGLSEGARARLGEAEDEEEAPGQISCQSPAIDFVRCDYETDDNITINQQYYVCSYEI</sequence>
<evidence type="ECO:0000256" key="1">
    <source>
        <dbReference type="SAM" id="MobiDB-lite"/>
    </source>
</evidence>
<feature type="region of interest" description="Disordered" evidence="1">
    <location>
        <begin position="1"/>
        <end position="53"/>
    </location>
</feature>
<reference evidence="2" key="1">
    <citation type="submission" date="2021-03" db="EMBL/GenBank/DDBJ databases">
        <title>Draft genome sequence of rust myrtle Austropuccinia psidii MF-1, a brazilian biotype.</title>
        <authorList>
            <person name="Quecine M.C."/>
            <person name="Pachon D.M.R."/>
            <person name="Bonatelli M.L."/>
            <person name="Correr F.H."/>
            <person name="Franceschini L.M."/>
            <person name="Leite T.F."/>
            <person name="Margarido G.R.A."/>
            <person name="Almeida C.A."/>
            <person name="Ferrarezi J.A."/>
            <person name="Labate C.A."/>
        </authorList>
    </citation>
    <scope>NUCLEOTIDE SEQUENCE</scope>
    <source>
        <strain evidence="2">MF-1</strain>
    </source>
</reference>
<dbReference type="Proteomes" id="UP000765509">
    <property type="component" value="Unassembled WGS sequence"/>
</dbReference>
<dbReference type="EMBL" id="AVOT02096670">
    <property type="protein sequence ID" value="MBW0575633.1"/>
    <property type="molecule type" value="Genomic_DNA"/>
</dbReference>